<comment type="caution">
    <text evidence="2">The sequence shown here is derived from an EMBL/GenBank/DDBJ whole genome shotgun (WGS) entry which is preliminary data.</text>
</comment>
<evidence type="ECO:0000313" key="2">
    <source>
        <dbReference type="EMBL" id="EHK43209.1"/>
    </source>
</evidence>
<organism evidence="2 3">
    <name type="scientific">Hypocrea atroviridis (strain ATCC 20476 / IMI 206040)</name>
    <name type="common">Trichoderma atroviride</name>
    <dbReference type="NCBI Taxonomy" id="452589"/>
    <lineage>
        <taxon>Eukaryota</taxon>
        <taxon>Fungi</taxon>
        <taxon>Dikarya</taxon>
        <taxon>Ascomycota</taxon>
        <taxon>Pezizomycotina</taxon>
        <taxon>Sordariomycetes</taxon>
        <taxon>Hypocreomycetidae</taxon>
        <taxon>Hypocreales</taxon>
        <taxon>Hypocreaceae</taxon>
        <taxon>Trichoderma</taxon>
    </lineage>
</organism>
<evidence type="ECO:0000313" key="3">
    <source>
        <dbReference type="Proteomes" id="UP000005426"/>
    </source>
</evidence>
<feature type="compositionally biased region" description="Basic and acidic residues" evidence="1">
    <location>
        <begin position="9"/>
        <end position="21"/>
    </location>
</feature>
<sequence length="73" mass="8141">MLQTGRTTNMERKTPTIKVRDAQSTPSAIPDLCTMPSANTLLNSLVLKTFDRQPSPLRTRLSSFYSTPPFDVV</sequence>
<protein>
    <submittedName>
        <fullName evidence="2">Uncharacterized protein</fullName>
    </submittedName>
</protein>
<reference evidence="2 3" key="1">
    <citation type="journal article" date="2011" name="Genome Biol.">
        <title>Comparative genome sequence analysis underscores mycoparasitism as the ancestral life style of Trichoderma.</title>
        <authorList>
            <person name="Kubicek C.P."/>
            <person name="Herrera-Estrella A."/>
            <person name="Seidl-Seiboth V."/>
            <person name="Martinez D.A."/>
            <person name="Druzhinina I.S."/>
            <person name="Thon M."/>
            <person name="Zeilinger S."/>
            <person name="Casas-Flores S."/>
            <person name="Horwitz B.A."/>
            <person name="Mukherjee P.K."/>
            <person name="Mukherjee M."/>
            <person name="Kredics L."/>
            <person name="Alcaraz L.D."/>
            <person name="Aerts A."/>
            <person name="Antal Z."/>
            <person name="Atanasova L."/>
            <person name="Cervantes-Badillo M.G."/>
            <person name="Challacombe J."/>
            <person name="Chertkov O."/>
            <person name="McCluskey K."/>
            <person name="Coulpier F."/>
            <person name="Deshpande N."/>
            <person name="von Doehren H."/>
            <person name="Ebbole D.J."/>
            <person name="Esquivel-Naranjo E.U."/>
            <person name="Fekete E."/>
            <person name="Flipphi M."/>
            <person name="Glaser F."/>
            <person name="Gomez-Rodriguez E.Y."/>
            <person name="Gruber S."/>
            <person name="Han C."/>
            <person name="Henrissat B."/>
            <person name="Hermosa R."/>
            <person name="Hernandez-Onate M."/>
            <person name="Karaffa L."/>
            <person name="Kosti I."/>
            <person name="Le Crom S."/>
            <person name="Lindquist E."/>
            <person name="Lucas S."/>
            <person name="Luebeck M."/>
            <person name="Luebeck P.S."/>
            <person name="Margeot A."/>
            <person name="Metz B."/>
            <person name="Misra M."/>
            <person name="Nevalainen H."/>
            <person name="Omann M."/>
            <person name="Packer N."/>
            <person name="Perrone G."/>
            <person name="Uresti-Rivera E.E."/>
            <person name="Salamov A."/>
            <person name="Schmoll M."/>
            <person name="Seiboth B."/>
            <person name="Shapiro H."/>
            <person name="Sukno S."/>
            <person name="Tamayo-Ramos J.A."/>
            <person name="Tisch D."/>
            <person name="Wiest A."/>
            <person name="Wilkinson H.H."/>
            <person name="Zhang M."/>
            <person name="Coutinho P.M."/>
            <person name="Kenerley C.M."/>
            <person name="Monte E."/>
            <person name="Baker S.E."/>
            <person name="Grigoriev I.V."/>
        </authorList>
    </citation>
    <scope>NUCLEOTIDE SEQUENCE [LARGE SCALE GENOMIC DNA]</scope>
    <source>
        <strain evidence="3">ATCC 20476 / IMI 206040</strain>
    </source>
</reference>
<name>G9P0Q8_HYPAI</name>
<dbReference type="HOGENOM" id="CLU_2705125_0_0_1"/>
<dbReference type="AlphaFoldDB" id="G9P0Q8"/>
<keyword evidence="3" id="KW-1185">Reference proteome</keyword>
<evidence type="ECO:0000256" key="1">
    <source>
        <dbReference type="SAM" id="MobiDB-lite"/>
    </source>
</evidence>
<accession>G9P0Q8</accession>
<gene>
    <name evidence="2" type="ORF">TRIATDRAFT_301115</name>
</gene>
<proteinExistence type="predicted"/>
<dbReference type="Proteomes" id="UP000005426">
    <property type="component" value="Unassembled WGS sequence"/>
</dbReference>
<dbReference type="EMBL" id="ABDG02000026">
    <property type="protein sequence ID" value="EHK43209.1"/>
    <property type="molecule type" value="Genomic_DNA"/>
</dbReference>
<feature type="region of interest" description="Disordered" evidence="1">
    <location>
        <begin position="1"/>
        <end position="31"/>
    </location>
</feature>